<proteinExistence type="predicted"/>
<dbReference type="InterPro" id="IPR025164">
    <property type="entry name" value="Toastrack_DUF4097"/>
</dbReference>
<gene>
    <name evidence="2" type="ordered locus">Clole_3484</name>
</gene>
<keyword evidence="3" id="KW-1185">Reference proteome</keyword>
<sequence>MRGRSVLGLAIGLIISGGVLCFGAYVAGADTSVTWNNVKIGVNGVTYVSRDYDSEEFNTITEKLENFDKLTLNIDTMDLEIKTGDTYQLEATYAKAGVFSYEVKKDELVIKQSAKHPSLFGFNTKIGKMTLYIPEGKSLEHMDIEMGIGEAHIDNVVTDAFELKGGVGEVVINNLVSQETDTKMGVGDVKIQGDLKGKTSIEGGVGSFYLELVGDEKEYNYTINKGIGETIINNRTYEGFGDTKENNDAPNQITIDSGIGEIKIKTN</sequence>
<dbReference type="Pfam" id="PF13349">
    <property type="entry name" value="DUF4097"/>
    <property type="match status" value="1"/>
</dbReference>
<dbReference type="EMBL" id="CP002582">
    <property type="protein sequence ID" value="ADZ85168.1"/>
    <property type="molecule type" value="Genomic_DNA"/>
</dbReference>
<dbReference type="AlphaFoldDB" id="F2JSD0"/>
<dbReference type="Proteomes" id="UP000008467">
    <property type="component" value="Chromosome"/>
</dbReference>
<evidence type="ECO:0000259" key="1">
    <source>
        <dbReference type="Pfam" id="PF13349"/>
    </source>
</evidence>
<dbReference type="RefSeq" id="WP_013658444.1">
    <property type="nucleotide sequence ID" value="NC_015275.1"/>
</dbReference>
<evidence type="ECO:0000313" key="2">
    <source>
        <dbReference type="EMBL" id="ADZ85168.1"/>
    </source>
</evidence>
<dbReference type="HOGENOM" id="CLU_1040894_0_0_9"/>
<name>F2JSD0_CELLD</name>
<accession>F2JSD0</accession>
<reference evidence="2 3" key="1">
    <citation type="journal article" date="2011" name="J. Bacteriol.">
        <title>Complete genome sequence of the cellulose-degrading bacterium Cellulosilyticum lentocellum.</title>
        <authorList>
            <consortium name="US DOE Joint Genome Institute"/>
            <person name="Miller D.A."/>
            <person name="Suen G."/>
            <person name="Bruce D."/>
            <person name="Copeland A."/>
            <person name="Cheng J.F."/>
            <person name="Detter C."/>
            <person name="Goodwin L.A."/>
            <person name="Han C.S."/>
            <person name="Hauser L.J."/>
            <person name="Land M.L."/>
            <person name="Lapidus A."/>
            <person name="Lucas S."/>
            <person name="Meincke L."/>
            <person name="Pitluck S."/>
            <person name="Tapia R."/>
            <person name="Teshima H."/>
            <person name="Woyke T."/>
            <person name="Fox B.G."/>
            <person name="Angert E.R."/>
            <person name="Currie C.R."/>
        </authorList>
    </citation>
    <scope>NUCLEOTIDE SEQUENCE [LARGE SCALE GENOMIC DNA]</scope>
    <source>
        <strain evidence="3">ATCC 49066 / DSM 5427 / NCIMB 11756 / RHM5</strain>
    </source>
</reference>
<feature type="domain" description="DUF4097" evidence="1">
    <location>
        <begin position="68"/>
        <end position="193"/>
    </location>
</feature>
<dbReference type="STRING" id="642492.Clole_3484"/>
<organism evidence="2 3">
    <name type="scientific">Cellulosilyticum lentocellum (strain ATCC 49066 / DSM 5427 / NCIMB 11756 / RHM5)</name>
    <name type="common">Clostridium lentocellum</name>
    <dbReference type="NCBI Taxonomy" id="642492"/>
    <lineage>
        <taxon>Bacteria</taxon>
        <taxon>Bacillati</taxon>
        <taxon>Bacillota</taxon>
        <taxon>Clostridia</taxon>
        <taxon>Lachnospirales</taxon>
        <taxon>Cellulosilyticaceae</taxon>
        <taxon>Cellulosilyticum</taxon>
    </lineage>
</organism>
<evidence type="ECO:0000313" key="3">
    <source>
        <dbReference type="Proteomes" id="UP000008467"/>
    </source>
</evidence>
<protein>
    <recommendedName>
        <fullName evidence="1">DUF4097 domain-containing protein</fullName>
    </recommendedName>
</protein>
<dbReference type="KEGG" id="cle:Clole_3484"/>
<dbReference type="eggNOG" id="COG3595">
    <property type="taxonomic scope" value="Bacteria"/>
</dbReference>